<dbReference type="AlphaFoldDB" id="A0AAN8A0V6"/>
<proteinExistence type="predicted"/>
<dbReference type="PANTHER" id="PTHR47843:SF2">
    <property type="entry name" value="BTB DOMAIN-CONTAINING PROTEIN"/>
    <property type="match status" value="1"/>
</dbReference>
<dbReference type="InterPro" id="IPR011333">
    <property type="entry name" value="SKP1/BTB/POZ_sf"/>
</dbReference>
<evidence type="ECO:0000313" key="3">
    <source>
        <dbReference type="EMBL" id="KAK5697267.1"/>
    </source>
</evidence>
<reference evidence="3" key="1">
    <citation type="submission" date="2023-08" db="EMBL/GenBank/DDBJ databases">
        <title>Black Yeasts Isolated from many extreme environments.</title>
        <authorList>
            <person name="Coleine C."/>
            <person name="Stajich J.E."/>
            <person name="Selbmann L."/>
        </authorList>
    </citation>
    <scope>NUCLEOTIDE SEQUENCE</scope>
    <source>
        <strain evidence="3">CCFEE 5810</strain>
    </source>
</reference>
<dbReference type="Gene3D" id="3.30.710.10">
    <property type="entry name" value="Potassium Channel Kv1.1, Chain A"/>
    <property type="match status" value="1"/>
</dbReference>
<dbReference type="Pfam" id="PF00651">
    <property type="entry name" value="BTB"/>
    <property type="match status" value="1"/>
</dbReference>
<dbReference type="EMBL" id="JAVRQU010000011">
    <property type="protein sequence ID" value="KAK5697267.1"/>
    <property type="molecule type" value="Genomic_DNA"/>
</dbReference>
<dbReference type="CDD" id="cd18186">
    <property type="entry name" value="BTB_POZ_ZBTB_KLHL-like"/>
    <property type="match status" value="1"/>
</dbReference>
<dbReference type="Proteomes" id="UP001310594">
    <property type="component" value="Unassembled WGS sequence"/>
</dbReference>
<dbReference type="SUPFAM" id="SSF54695">
    <property type="entry name" value="POZ domain"/>
    <property type="match status" value="1"/>
</dbReference>
<feature type="region of interest" description="Disordered" evidence="1">
    <location>
        <begin position="115"/>
        <end position="136"/>
    </location>
</feature>
<protein>
    <recommendedName>
        <fullName evidence="2">BTB domain-containing protein</fullName>
    </recommendedName>
</protein>
<sequence length="316" mass="36267">MASTLPPSRGTKRLGEPLVGNNRIKSLYKPELVSIFVRIDTGRKKGRKAVKEDVEYQVPRGLIRGMSEYFDKAFDDTFVEGKTGKIVLDDVKPWVFECFIGWMYTQKVFWEHEDGSTEQGKTKDQPTVGRQTTNGHNNTVTNEALLDPVAWQWADLFELYIFADKHDTRRLRNKVIELVQIKTFLLKPTRYLRPSELDNATVYNSLPDSSGLSKFMVDLHVYSTVPPRSDAEYDGTLPSRMLYRLMSQATQLARCFLCANCKSGQPCDCPSHRDIKSTKAPYVGNLCAYHEHETEEEKKLCIQSWVQLRIERDLSV</sequence>
<feature type="domain" description="BTB" evidence="2">
    <location>
        <begin position="33"/>
        <end position="112"/>
    </location>
</feature>
<dbReference type="PROSITE" id="PS50097">
    <property type="entry name" value="BTB"/>
    <property type="match status" value="1"/>
</dbReference>
<accession>A0AAN8A0V6</accession>
<evidence type="ECO:0000313" key="4">
    <source>
        <dbReference type="Proteomes" id="UP001310594"/>
    </source>
</evidence>
<dbReference type="InterPro" id="IPR000210">
    <property type="entry name" value="BTB/POZ_dom"/>
</dbReference>
<evidence type="ECO:0000259" key="2">
    <source>
        <dbReference type="PROSITE" id="PS50097"/>
    </source>
</evidence>
<organism evidence="3 4">
    <name type="scientific">Elasticomyces elasticus</name>
    <dbReference type="NCBI Taxonomy" id="574655"/>
    <lineage>
        <taxon>Eukaryota</taxon>
        <taxon>Fungi</taxon>
        <taxon>Dikarya</taxon>
        <taxon>Ascomycota</taxon>
        <taxon>Pezizomycotina</taxon>
        <taxon>Dothideomycetes</taxon>
        <taxon>Dothideomycetidae</taxon>
        <taxon>Mycosphaerellales</taxon>
        <taxon>Teratosphaeriaceae</taxon>
        <taxon>Elasticomyces</taxon>
    </lineage>
</organism>
<name>A0AAN8A0V6_9PEZI</name>
<gene>
    <name evidence="3" type="ORF">LTR97_007403</name>
</gene>
<feature type="compositionally biased region" description="Basic and acidic residues" evidence="1">
    <location>
        <begin position="115"/>
        <end position="124"/>
    </location>
</feature>
<evidence type="ECO:0000256" key="1">
    <source>
        <dbReference type="SAM" id="MobiDB-lite"/>
    </source>
</evidence>
<dbReference type="PANTHER" id="PTHR47843">
    <property type="entry name" value="BTB DOMAIN-CONTAINING PROTEIN-RELATED"/>
    <property type="match status" value="1"/>
</dbReference>
<comment type="caution">
    <text evidence="3">The sequence shown here is derived from an EMBL/GenBank/DDBJ whole genome shotgun (WGS) entry which is preliminary data.</text>
</comment>